<evidence type="ECO:0000313" key="3">
    <source>
        <dbReference type="EMBL" id="QRJ62922.1"/>
    </source>
</evidence>
<sequence>MKNMKAIVMIGISVVAGLVAVLAAARWVSQQTAVNTNRLVVSVVDLQVGQQINPEMVKLVDWPAESIPAGGFSDLTTLAGRVTKIGIGRGEPILESKLAPVGSRAGLSALIASGKRAMTVRVNEVVGVAGFALPGNYVDIMVNTQEEGGKPGDKEKQISKIVLEHILVLAVAQEASRDESKPKVVNAVTLEVTPEEAEKLDLARSVGTLSLVLRNQVEAQPVKTEGATKGSLLSDKVKPSPAEVKEAPKAEPRRSAGKPAQQARNCVQVLRGAQSSLECF</sequence>
<organism evidence="3 4">
    <name type="scientific">Azospira restricta</name>
    <dbReference type="NCBI Taxonomy" id="404405"/>
    <lineage>
        <taxon>Bacteria</taxon>
        <taxon>Pseudomonadati</taxon>
        <taxon>Pseudomonadota</taxon>
        <taxon>Betaproteobacteria</taxon>
        <taxon>Rhodocyclales</taxon>
        <taxon>Rhodocyclaceae</taxon>
        <taxon>Azospira</taxon>
    </lineage>
</organism>
<reference evidence="3" key="1">
    <citation type="submission" date="2020-11" db="EMBL/GenBank/DDBJ databases">
        <title>Azospira restricta DSM 18626 genome sequence.</title>
        <authorList>
            <person name="Moe W.M."/>
        </authorList>
    </citation>
    <scope>NUCLEOTIDE SEQUENCE</scope>
    <source>
        <strain evidence="3">DSM 18626</strain>
    </source>
</reference>
<keyword evidence="4" id="KW-1185">Reference proteome</keyword>
<feature type="region of interest" description="Disordered" evidence="1">
    <location>
        <begin position="223"/>
        <end position="264"/>
    </location>
</feature>
<dbReference type="Proteomes" id="UP000663444">
    <property type="component" value="Chromosome"/>
</dbReference>
<evidence type="ECO:0000256" key="1">
    <source>
        <dbReference type="SAM" id="MobiDB-lite"/>
    </source>
</evidence>
<dbReference type="RefSeq" id="WP_203386450.1">
    <property type="nucleotide sequence ID" value="NZ_CP064781.1"/>
</dbReference>
<name>A0A974PWT4_9RHOO</name>
<dbReference type="AlphaFoldDB" id="A0A974PWT4"/>
<dbReference type="CDD" id="cd11614">
    <property type="entry name" value="SAF_CpaB_FlgA_like"/>
    <property type="match status" value="1"/>
</dbReference>
<dbReference type="SMART" id="SM00858">
    <property type="entry name" value="SAF"/>
    <property type="match status" value="1"/>
</dbReference>
<proteinExistence type="predicted"/>
<evidence type="ECO:0000259" key="2">
    <source>
        <dbReference type="SMART" id="SM00858"/>
    </source>
</evidence>
<accession>A0A974PWT4</accession>
<dbReference type="InterPro" id="IPR031571">
    <property type="entry name" value="RcpC_dom"/>
</dbReference>
<dbReference type="EMBL" id="CP064781">
    <property type="protein sequence ID" value="QRJ62922.1"/>
    <property type="molecule type" value="Genomic_DNA"/>
</dbReference>
<dbReference type="Pfam" id="PF08666">
    <property type="entry name" value="SAF"/>
    <property type="match status" value="1"/>
</dbReference>
<dbReference type="InterPro" id="IPR017592">
    <property type="entry name" value="Pilus_assmbl_Flp-typ_CpaB"/>
</dbReference>
<evidence type="ECO:0000313" key="4">
    <source>
        <dbReference type="Proteomes" id="UP000663444"/>
    </source>
</evidence>
<dbReference type="Pfam" id="PF16976">
    <property type="entry name" value="RcpC"/>
    <property type="match status" value="1"/>
</dbReference>
<gene>
    <name evidence="3" type="primary">cpaB</name>
    <name evidence="3" type="ORF">IWH25_14320</name>
</gene>
<dbReference type="KEGG" id="ares:IWH25_14320"/>
<dbReference type="InterPro" id="IPR013974">
    <property type="entry name" value="SAF"/>
</dbReference>
<feature type="compositionally biased region" description="Basic and acidic residues" evidence="1">
    <location>
        <begin position="235"/>
        <end position="254"/>
    </location>
</feature>
<dbReference type="NCBIfam" id="TIGR03177">
    <property type="entry name" value="pilus_cpaB"/>
    <property type="match status" value="1"/>
</dbReference>
<protein>
    <submittedName>
        <fullName evidence="3">Flp pilus assembly protein CpaB</fullName>
    </submittedName>
</protein>
<feature type="domain" description="SAF" evidence="2">
    <location>
        <begin position="37"/>
        <end position="99"/>
    </location>
</feature>